<evidence type="ECO:0000313" key="1">
    <source>
        <dbReference type="EMBL" id="TIB12999.1"/>
    </source>
</evidence>
<dbReference type="Proteomes" id="UP000306954">
    <property type="component" value="Unassembled WGS sequence"/>
</dbReference>
<dbReference type="EMBL" id="SPOF01000016">
    <property type="protein sequence ID" value="TIB12999.1"/>
    <property type="molecule type" value="Genomic_DNA"/>
</dbReference>
<comment type="caution">
    <text evidence="1">The sequence shown here is derived from an EMBL/GenBank/DDBJ whole genome shotgun (WGS) entry which is preliminary data.</text>
</comment>
<proteinExistence type="predicted"/>
<sequence length="370" mass="41448">MANYQYLLDNPDNDIDDGRLVINPIPDKINNILPSLYTLPKQLPPLKSLEYDAISKCEISVKHQQSNLNEALTNSLQGSSISPIGKKLVKKSSELTTKPKRPLMPWELFKAIETKDIMFIMTCRDHSFQLLLKKVGGTTPLVHAMRLGKEYDGIAIVLVGAMSKWVNTMDENTLKTAENRDILKSLRTNLKLAIDHGLSTGQTDLLASYLQTLVMSEGDKFINDATQLVAAALNHPQLSKPVQTATDELRKFATWRLDKSASTIASLDDYLSNGIADLVMMACWSQVLCFYQQGEPIPTYVFARDDRCFKTFLESLSAAAITIKVSASHKLKFQLHAIEKIMALRQLSLKERVIKLSRVLDQGVRLETLL</sequence>
<dbReference type="OrthoDB" id="3005035at2759"/>
<gene>
    <name evidence="1" type="ORF">E3P90_01834</name>
</gene>
<protein>
    <submittedName>
        <fullName evidence="1">Uncharacterized protein</fullName>
    </submittedName>
</protein>
<reference evidence="1 2" key="1">
    <citation type="submission" date="2019-03" db="EMBL/GenBank/DDBJ databases">
        <title>Sequencing 23 genomes of Wallemia ichthyophaga.</title>
        <authorList>
            <person name="Gostincar C."/>
        </authorList>
    </citation>
    <scope>NUCLEOTIDE SEQUENCE [LARGE SCALE GENOMIC DNA]</scope>
    <source>
        <strain evidence="1 2">EXF-8621</strain>
    </source>
</reference>
<organism evidence="1 2">
    <name type="scientific">Wallemia ichthyophaga</name>
    <dbReference type="NCBI Taxonomy" id="245174"/>
    <lineage>
        <taxon>Eukaryota</taxon>
        <taxon>Fungi</taxon>
        <taxon>Dikarya</taxon>
        <taxon>Basidiomycota</taxon>
        <taxon>Wallemiomycotina</taxon>
        <taxon>Wallemiomycetes</taxon>
        <taxon>Wallemiales</taxon>
        <taxon>Wallemiaceae</taxon>
        <taxon>Wallemia</taxon>
    </lineage>
</organism>
<name>A0A4T0GJM4_WALIC</name>
<accession>A0A4T0GJM4</accession>
<evidence type="ECO:0000313" key="2">
    <source>
        <dbReference type="Proteomes" id="UP000306954"/>
    </source>
</evidence>
<dbReference type="OMA" id="IMFLMEV"/>
<dbReference type="AlphaFoldDB" id="A0A4T0GJM4"/>